<sequence>MAGGDNKKRPLKELVMAKRKILLKIHGQDGSLVNIQMKRDTPLKKLFTKYCDEKKMDYSAMSFIYYGQRLHVMRSPNELQMEDGDIIEAYVQVNGGGHQEVGGGLEEKGVARGKRSKGPCMLVGTARDVAGERETLEEKGGVEQGVARERLEMVGFHFQGRLQWMGIKEGALAKDLF</sequence>
<evidence type="ECO:0000259" key="1">
    <source>
        <dbReference type="PROSITE" id="PS50053"/>
    </source>
</evidence>
<organism evidence="2 3">
    <name type="scientific">Cinchona calisaya</name>
    <dbReference type="NCBI Taxonomy" id="153742"/>
    <lineage>
        <taxon>Eukaryota</taxon>
        <taxon>Viridiplantae</taxon>
        <taxon>Streptophyta</taxon>
        <taxon>Embryophyta</taxon>
        <taxon>Tracheophyta</taxon>
        <taxon>Spermatophyta</taxon>
        <taxon>Magnoliopsida</taxon>
        <taxon>eudicotyledons</taxon>
        <taxon>Gunneridae</taxon>
        <taxon>Pentapetalae</taxon>
        <taxon>asterids</taxon>
        <taxon>lamiids</taxon>
        <taxon>Gentianales</taxon>
        <taxon>Rubiaceae</taxon>
        <taxon>Cinchonoideae</taxon>
        <taxon>Cinchoneae</taxon>
        <taxon>Cinchona</taxon>
    </lineage>
</organism>
<accession>A0ABD2YG88</accession>
<feature type="domain" description="Ubiquitin-like" evidence="1">
    <location>
        <begin position="19"/>
        <end position="96"/>
    </location>
</feature>
<dbReference type="PANTHER" id="PTHR10562">
    <property type="entry name" value="SMALL UBIQUITIN-RELATED MODIFIER"/>
    <property type="match status" value="1"/>
</dbReference>
<reference evidence="2 3" key="1">
    <citation type="submission" date="2024-11" db="EMBL/GenBank/DDBJ databases">
        <title>A near-complete genome assembly of Cinchona calisaya.</title>
        <authorList>
            <person name="Lian D.C."/>
            <person name="Zhao X.W."/>
            <person name="Wei L."/>
        </authorList>
    </citation>
    <scope>NUCLEOTIDE SEQUENCE [LARGE SCALE GENOMIC DNA]</scope>
    <source>
        <tissue evidence="2">Nenye</tissue>
    </source>
</reference>
<proteinExistence type="predicted"/>
<dbReference type="SUPFAM" id="SSF54236">
    <property type="entry name" value="Ubiquitin-like"/>
    <property type="match status" value="1"/>
</dbReference>
<keyword evidence="3" id="KW-1185">Reference proteome</keyword>
<dbReference type="EMBL" id="JBJUIK010000013">
    <property type="protein sequence ID" value="KAL3506414.1"/>
    <property type="molecule type" value="Genomic_DNA"/>
</dbReference>
<dbReference type="AlphaFoldDB" id="A0ABD2YG88"/>
<dbReference type="Pfam" id="PF11976">
    <property type="entry name" value="Rad60-SLD"/>
    <property type="match status" value="1"/>
</dbReference>
<dbReference type="Gene3D" id="3.10.20.90">
    <property type="entry name" value="Phosphatidylinositol 3-kinase Catalytic Subunit, Chain A, domain 1"/>
    <property type="match status" value="1"/>
</dbReference>
<evidence type="ECO:0000313" key="2">
    <source>
        <dbReference type="EMBL" id="KAL3506414.1"/>
    </source>
</evidence>
<dbReference type="InterPro" id="IPR000626">
    <property type="entry name" value="Ubiquitin-like_dom"/>
</dbReference>
<protein>
    <recommendedName>
        <fullName evidence="1">Ubiquitin-like domain-containing protein</fullName>
    </recommendedName>
</protein>
<dbReference type="PROSITE" id="PS50053">
    <property type="entry name" value="UBIQUITIN_2"/>
    <property type="match status" value="1"/>
</dbReference>
<dbReference type="Proteomes" id="UP001630127">
    <property type="component" value="Unassembled WGS sequence"/>
</dbReference>
<evidence type="ECO:0000313" key="3">
    <source>
        <dbReference type="Proteomes" id="UP001630127"/>
    </source>
</evidence>
<gene>
    <name evidence="2" type="ORF">ACH5RR_031796</name>
</gene>
<dbReference type="InterPro" id="IPR022617">
    <property type="entry name" value="Rad60/SUMO-like_dom"/>
</dbReference>
<dbReference type="InterPro" id="IPR029071">
    <property type="entry name" value="Ubiquitin-like_domsf"/>
</dbReference>
<name>A0ABD2YG88_9GENT</name>
<comment type="caution">
    <text evidence="2">The sequence shown here is derived from an EMBL/GenBank/DDBJ whole genome shotgun (WGS) entry which is preliminary data.</text>
</comment>